<keyword evidence="1" id="KW-0472">Membrane</keyword>
<organism evidence="2 3">
    <name type="scientific">Cohnella suwonensis</name>
    <dbReference type="NCBI Taxonomy" id="696072"/>
    <lineage>
        <taxon>Bacteria</taxon>
        <taxon>Bacillati</taxon>
        <taxon>Bacillota</taxon>
        <taxon>Bacilli</taxon>
        <taxon>Bacillales</taxon>
        <taxon>Paenibacillaceae</taxon>
        <taxon>Cohnella</taxon>
    </lineage>
</organism>
<protein>
    <submittedName>
        <fullName evidence="2">Uncharacterized protein</fullName>
    </submittedName>
</protein>
<dbReference type="RefSeq" id="WP_209749677.1">
    <property type="nucleotide sequence ID" value="NZ_JBHSMH010000042.1"/>
</dbReference>
<keyword evidence="1" id="KW-0812">Transmembrane</keyword>
<evidence type="ECO:0000313" key="2">
    <source>
        <dbReference type="EMBL" id="MFC5469810.1"/>
    </source>
</evidence>
<feature type="transmembrane region" description="Helical" evidence="1">
    <location>
        <begin position="122"/>
        <end position="142"/>
    </location>
</feature>
<feature type="transmembrane region" description="Helical" evidence="1">
    <location>
        <begin position="6"/>
        <end position="25"/>
    </location>
</feature>
<feature type="transmembrane region" description="Helical" evidence="1">
    <location>
        <begin position="192"/>
        <end position="212"/>
    </location>
</feature>
<proteinExistence type="predicted"/>
<accession>A0ABW0LX23</accession>
<comment type="caution">
    <text evidence="2">The sequence shown here is derived from an EMBL/GenBank/DDBJ whole genome shotgun (WGS) entry which is preliminary data.</text>
</comment>
<feature type="transmembrane region" description="Helical" evidence="1">
    <location>
        <begin position="87"/>
        <end position="110"/>
    </location>
</feature>
<keyword evidence="3" id="KW-1185">Reference proteome</keyword>
<feature type="transmembrane region" description="Helical" evidence="1">
    <location>
        <begin position="167"/>
        <end position="186"/>
    </location>
</feature>
<dbReference type="Proteomes" id="UP001596105">
    <property type="component" value="Unassembled WGS sequence"/>
</dbReference>
<evidence type="ECO:0000313" key="3">
    <source>
        <dbReference type="Proteomes" id="UP001596105"/>
    </source>
</evidence>
<evidence type="ECO:0000256" key="1">
    <source>
        <dbReference type="SAM" id="Phobius"/>
    </source>
</evidence>
<feature type="transmembrane region" description="Helical" evidence="1">
    <location>
        <begin position="57"/>
        <end position="75"/>
    </location>
</feature>
<gene>
    <name evidence="2" type="ORF">ACFPPD_13835</name>
</gene>
<name>A0ABW0LX23_9BACL</name>
<sequence length="219" mass="24669">MNLLKFVFFSSLEYFSSFVFILVQFRFPLKENIVKIVLISLLLSFVSYSFINADLSTISPVIQIIILLIYIQVVLKVNIINSIIMVFTSYIVYGLVQTCLIAAFTHVGLIAGELKAETNTAFILQVSSCLLVLLICSLNYYFKGGFSFIEARSRFSKNSFTGKNKGFIGYIFLALVITVFSNIVILESPNPPYLPIAAILLITLFVLFYLSLKRDESVD</sequence>
<dbReference type="EMBL" id="JBHSMH010000042">
    <property type="protein sequence ID" value="MFC5469810.1"/>
    <property type="molecule type" value="Genomic_DNA"/>
</dbReference>
<reference evidence="3" key="1">
    <citation type="journal article" date="2019" name="Int. J. Syst. Evol. Microbiol.">
        <title>The Global Catalogue of Microorganisms (GCM) 10K type strain sequencing project: providing services to taxonomists for standard genome sequencing and annotation.</title>
        <authorList>
            <consortium name="The Broad Institute Genomics Platform"/>
            <consortium name="The Broad Institute Genome Sequencing Center for Infectious Disease"/>
            <person name="Wu L."/>
            <person name="Ma J."/>
        </authorList>
    </citation>
    <scope>NUCLEOTIDE SEQUENCE [LARGE SCALE GENOMIC DNA]</scope>
    <source>
        <strain evidence="3">CCUG 57113</strain>
    </source>
</reference>
<keyword evidence="1" id="KW-1133">Transmembrane helix</keyword>